<organism evidence="1 2">
    <name type="scientific">Plenodomus tracheiphilus IPT5</name>
    <dbReference type="NCBI Taxonomy" id="1408161"/>
    <lineage>
        <taxon>Eukaryota</taxon>
        <taxon>Fungi</taxon>
        <taxon>Dikarya</taxon>
        <taxon>Ascomycota</taxon>
        <taxon>Pezizomycotina</taxon>
        <taxon>Dothideomycetes</taxon>
        <taxon>Pleosporomycetidae</taxon>
        <taxon>Pleosporales</taxon>
        <taxon>Pleosporineae</taxon>
        <taxon>Leptosphaeriaceae</taxon>
        <taxon>Plenodomus</taxon>
    </lineage>
</organism>
<evidence type="ECO:0000313" key="1">
    <source>
        <dbReference type="EMBL" id="KAF2844383.1"/>
    </source>
</evidence>
<reference evidence="1" key="1">
    <citation type="submission" date="2020-01" db="EMBL/GenBank/DDBJ databases">
        <authorList>
            <consortium name="DOE Joint Genome Institute"/>
            <person name="Haridas S."/>
            <person name="Albert R."/>
            <person name="Binder M."/>
            <person name="Bloem J."/>
            <person name="Labutti K."/>
            <person name="Salamov A."/>
            <person name="Andreopoulos B."/>
            <person name="Baker S.E."/>
            <person name="Barry K."/>
            <person name="Bills G."/>
            <person name="Bluhm B.H."/>
            <person name="Cannon C."/>
            <person name="Castanera R."/>
            <person name="Culley D.E."/>
            <person name="Daum C."/>
            <person name="Ezra D."/>
            <person name="Gonzalez J.B."/>
            <person name="Henrissat B."/>
            <person name="Kuo A."/>
            <person name="Liang C."/>
            <person name="Lipzen A."/>
            <person name="Lutzoni F."/>
            <person name="Magnuson J."/>
            <person name="Mondo S."/>
            <person name="Nolan M."/>
            <person name="Ohm R."/>
            <person name="Pangilinan J."/>
            <person name="Park H.-J."/>
            <person name="Ramirez L."/>
            <person name="Alfaro M."/>
            <person name="Sun H."/>
            <person name="Tritt A."/>
            <person name="Yoshinaga Y."/>
            <person name="Zwiers L.-H."/>
            <person name="Turgeon B.G."/>
            <person name="Goodwin S.B."/>
            <person name="Spatafora J.W."/>
            <person name="Crous P.W."/>
            <person name="Grigoriev I.V."/>
        </authorList>
    </citation>
    <scope>NUCLEOTIDE SEQUENCE</scope>
    <source>
        <strain evidence="1">IPT5</strain>
    </source>
</reference>
<dbReference type="AlphaFoldDB" id="A0A6A7AMU5"/>
<protein>
    <submittedName>
        <fullName evidence="1">Uncharacterized protein</fullName>
    </submittedName>
</protein>
<gene>
    <name evidence="1" type="ORF">T440DRAFT_484227</name>
</gene>
<name>A0A6A7AMU5_9PLEO</name>
<dbReference type="EMBL" id="MU006384">
    <property type="protein sequence ID" value="KAF2844383.1"/>
    <property type="molecule type" value="Genomic_DNA"/>
</dbReference>
<keyword evidence="2" id="KW-1185">Reference proteome</keyword>
<evidence type="ECO:0000313" key="2">
    <source>
        <dbReference type="Proteomes" id="UP000799423"/>
    </source>
</evidence>
<proteinExistence type="predicted"/>
<accession>A0A6A7AMU5</accession>
<dbReference type="Proteomes" id="UP000799423">
    <property type="component" value="Unassembled WGS sequence"/>
</dbReference>
<dbReference type="OrthoDB" id="3944494at2759"/>
<sequence>MGDLGDFVATQVKLAQRDLNELLMLHPEERRCEAIPLLRLYKMEDNHANNQGGWSFLKDPRNAEILQCGKSGAGQWLMDRIIEHEWLSDEFLSLAKSGRIKWQRKRVEQYFHDVDSFLEKLLLLVHITSG</sequence>